<keyword evidence="4 8" id="KW-0732">Signal</keyword>
<evidence type="ECO:0000256" key="3">
    <source>
        <dbReference type="ARBA" id="ARBA00022630"/>
    </source>
</evidence>
<keyword evidence="6" id="KW-0560">Oxidoreductase</keyword>
<dbReference type="AlphaFoldDB" id="A0A8H7VRK8"/>
<reference evidence="10" key="1">
    <citation type="submission" date="2021-01" db="EMBL/GenBank/DDBJ databases">
        <title>Metabolic potential, ecology and presence of endohyphal bacteria is reflected in genomic diversity of Mucoromycotina.</title>
        <authorList>
            <person name="Muszewska A."/>
            <person name="Okrasinska A."/>
            <person name="Steczkiewicz K."/>
            <person name="Drgas O."/>
            <person name="Orlowska M."/>
            <person name="Perlinska-Lenart U."/>
            <person name="Aleksandrzak-Piekarczyk T."/>
            <person name="Szatraj K."/>
            <person name="Zielenkiewicz U."/>
            <person name="Pilsyk S."/>
            <person name="Malc E."/>
            <person name="Mieczkowski P."/>
            <person name="Kruszewska J.S."/>
            <person name="Biernat P."/>
            <person name="Pawlowska J."/>
        </authorList>
    </citation>
    <scope>NUCLEOTIDE SEQUENCE</scope>
    <source>
        <strain evidence="10">WA0000018081</strain>
    </source>
</reference>
<evidence type="ECO:0000256" key="7">
    <source>
        <dbReference type="ARBA" id="ARBA00023180"/>
    </source>
</evidence>
<evidence type="ECO:0000256" key="6">
    <source>
        <dbReference type="ARBA" id="ARBA00023002"/>
    </source>
</evidence>
<keyword evidence="11" id="KW-1185">Reference proteome</keyword>
<dbReference type="InterPro" id="IPR017046">
    <property type="entry name" value="Prenylcysteine_Oxase1"/>
</dbReference>
<protein>
    <recommendedName>
        <fullName evidence="9">Prenylcysteine lyase domain-containing protein</fullName>
    </recommendedName>
</protein>
<dbReference type="PANTHER" id="PTHR15944">
    <property type="entry name" value="FARNESYLCYSTEINE LYASE"/>
    <property type="match status" value="1"/>
</dbReference>
<evidence type="ECO:0000256" key="8">
    <source>
        <dbReference type="SAM" id="SignalP"/>
    </source>
</evidence>
<sequence length="504" mass="56996">MKLLLIVGLSFLTNNVIYGDIGQHVLQDKNTPLTKSVAIIGGGASGTSTAFWLSNVFPSDGNIQVVSTIFEKSDYIGGRSITVPIKDDDSLGTIELGASIFVEANKNLMTAAEKFNLELTQLTGVESARPGLGIWDGKELVFEESGSYWDTIKAIWRYGFTPMKFQRKQKEVVEKFFELYDTDYGFKNIAKIVDTLGFKSLFNQSASDYLKKLGINERFSNEILQTATRGNYCQNLNALHGLAVMVSMEASHGTWAVKDGNFRIFEEFAIRSKANVLLNTKVISVSNITEIDSFGNDVRRYAVETEDGIIQVFDEVVLAAPLRFSDIVFSFPTQHYKRDYHTVHVTLVSGHSNPNYFGKNDIEKLPIFIYLLAQNFPDGQAPFETFSVHRILQNGETVVKIFSPNKPEEEQLDQLFLNRTWTYYKEWQAFPQLYPVEDMDFPSFILKANEQDEFGIVYTGSFENFVSTMETQTISGKNAARLLYEKWCSKSVHCKKFGDGWGDY</sequence>
<feature type="domain" description="Prenylcysteine lyase" evidence="9">
    <location>
        <begin position="143"/>
        <end position="491"/>
    </location>
</feature>
<gene>
    <name evidence="10" type="ORF">INT48_003013</name>
</gene>
<accession>A0A8H7VRK8</accession>
<dbReference type="SUPFAM" id="SSF51905">
    <property type="entry name" value="FAD/NAD(P)-binding domain"/>
    <property type="match status" value="1"/>
</dbReference>
<evidence type="ECO:0000259" key="9">
    <source>
        <dbReference type="Pfam" id="PF07156"/>
    </source>
</evidence>
<evidence type="ECO:0000256" key="5">
    <source>
        <dbReference type="ARBA" id="ARBA00022827"/>
    </source>
</evidence>
<keyword evidence="5" id="KW-0274">FAD</keyword>
<organism evidence="10 11">
    <name type="scientific">Thamnidium elegans</name>
    <dbReference type="NCBI Taxonomy" id="101142"/>
    <lineage>
        <taxon>Eukaryota</taxon>
        <taxon>Fungi</taxon>
        <taxon>Fungi incertae sedis</taxon>
        <taxon>Mucoromycota</taxon>
        <taxon>Mucoromycotina</taxon>
        <taxon>Mucoromycetes</taxon>
        <taxon>Mucorales</taxon>
        <taxon>Mucorineae</taxon>
        <taxon>Mucoraceae</taxon>
        <taxon>Thamnidium</taxon>
    </lineage>
</organism>
<comment type="caution">
    <text evidence="10">The sequence shown here is derived from an EMBL/GenBank/DDBJ whole genome shotgun (WGS) entry which is preliminary data.</text>
</comment>
<evidence type="ECO:0000313" key="10">
    <source>
        <dbReference type="EMBL" id="KAG2230465.1"/>
    </source>
</evidence>
<dbReference type="Gene3D" id="3.50.50.60">
    <property type="entry name" value="FAD/NAD(P)-binding domain"/>
    <property type="match status" value="1"/>
</dbReference>
<dbReference type="InterPro" id="IPR010795">
    <property type="entry name" value="Prenylcys_lyase"/>
</dbReference>
<feature type="chain" id="PRO_5034485892" description="Prenylcysteine lyase domain-containing protein" evidence="8">
    <location>
        <begin position="20"/>
        <end position="504"/>
    </location>
</feature>
<comment type="similarity">
    <text evidence="2">Belongs to the prenylcysteine oxidase family.</text>
</comment>
<dbReference type="InterPro" id="IPR036188">
    <property type="entry name" value="FAD/NAD-bd_sf"/>
</dbReference>
<feature type="signal peptide" evidence="8">
    <location>
        <begin position="1"/>
        <end position="19"/>
    </location>
</feature>
<evidence type="ECO:0000313" key="11">
    <source>
        <dbReference type="Proteomes" id="UP000613177"/>
    </source>
</evidence>
<keyword evidence="3" id="KW-0285">Flavoprotein</keyword>
<proteinExistence type="inferred from homology"/>
<dbReference type="Proteomes" id="UP000613177">
    <property type="component" value="Unassembled WGS sequence"/>
</dbReference>
<evidence type="ECO:0000256" key="4">
    <source>
        <dbReference type="ARBA" id="ARBA00022729"/>
    </source>
</evidence>
<dbReference type="PANTHER" id="PTHR15944:SF0">
    <property type="entry name" value="PRENYLCYSTEINE LYASE DOMAIN-CONTAINING PROTEIN"/>
    <property type="match status" value="1"/>
</dbReference>
<dbReference type="EMBL" id="JAEPRE010000200">
    <property type="protein sequence ID" value="KAG2230465.1"/>
    <property type="molecule type" value="Genomic_DNA"/>
</dbReference>
<dbReference type="GO" id="GO:0030328">
    <property type="term" value="P:prenylcysteine catabolic process"/>
    <property type="evidence" value="ECO:0007669"/>
    <property type="project" value="InterPro"/>
</dbReference>
<comment type="cofactor">
    <cofactor evidence="1">
        <name>FAD</name>
        <dbReference type="ChEBI" id="CHEBI:57692"/>
    </cofactor>
</comment>
<dbReference type="Pfam" id="PF13450">
    <property type="entry name" value="NAD_binding_8"/>
    <property type="match status" value="1"/>
</dbReference>
<name>A0A8H7VRK8_9FUNG</name>
<keyword evidence="7" id="KW-0325">Glycoprotein</keyword>
<evidence type="ECO:0000256" key="1">
    <source>
        <dbReference type="ARBA" id="ARBA00001974"/>
    </source>
</evidence>
<dbReference type="GO" id="GO:0001735">
    <property type="term" value="F:prenylcysteine oxidase activity"/>
    <property type="evidence" value="ECO:0007669"/>
    <property type="project" value="InterPro"/>
</dbReference>
<dbReference type="GO" id="GO:0030327">
    <property type="term" value="P:prenylated protein catabolic process"/>
    <property type="evidence" value="ECO:0007669"/>
    <property type="project" value="TreeGrafter"/>
</dbReference>
<dbReference type="Pfam" id="PF07156">
    <property type="entry name" value="Prenylcys_lyase"/>
    <property type="match status" value="1"/>
</dbReference>
<evidence type="ECO:0000256" key="2">
    <source>
        <dbReference type="ARBA" id="ARBA00009967"/>
    </source>
</evidence>